<evidence type="ECO:0000256" key="7">
    <source>
        <dbReference type="SAM" id="SignalP"/>
    </source>
</evidence>
<reference evidence="9 10" key="2">
    <citation type="journal article" date="2010" name="Stand. Genomic Sci.">
        <title>Complete genome sequence of Sebaldella termitidis type strain (NCTC 11300).</title>
        <authorList>
            <person name="Harmon-Smith M."/>
            <person name="Celia L."/>
            <person name="Chertkov O."/>
            <person name="Lapidus A."/>
            <person name="Copeland A."/>
            <person name="Glavina Del Rio T."/>
            <person name="Nolan M."/>
            <person name="Lucas S."/>
            <person name="Tice H."/>
            <person name="Cheng J.F."/>
            <person name="Han C."/>
            <person name="Detter J.C."/>
            <person name="Bruce D."/>
            <person name="Goodwin L."/>
            <person name="Pitluck S."/>
            <person name="Pati A."/>
            <person name="Liolios K."/>
            <person name="Ivanova N."/>
            <person name="Mavromatis K."/>
            <person name="Mikhailova N."/>
            <person name="Chen A."/>
            <person name="Palaniappan K."/>
            <person name="Land M."/>
            <person name="Hauser L."/>
            <person name="Chang Y.J."/>
            <person name="Jeffries C.D."/>
            <person name="Brettin T."/>
            <person name="Goker M."/>
            <person name="Beck B."/>
            <person name="Bristow J."/>
            <person name="Eisen J.A."/>
            <person name="Markowitz V."/>
            <person name="Hugenholtz P."/>
            <person name="Kyrpides N.C."/>
            <person name="Klenk H.P."/>
            <person name="Chen F."/>
        </authorList>
    </citation>
    <scope>NUCLEOTIDE SEQUENCE [LARGE SCALE GENOMIC DNA]</scope>
    <source>
        <strain evidence="10">ATCC 33386 / NCTC 11300</strain>
    </source>
</reference>
<comment type="caution">
    <text evidence="6">Lacks conserved residue(s) required for the propagation of feature annotation.</text>
</comment>
<dbReference type="PANTHER" id="PTHR14226:SF76">
    <property type="entry name" value="NTE FAMILY PROTEIN RSSA"/>
    <property type="match status" value="1"/>
</dbReference>
<dbReference type="eggNOG" id="COG0729">
    <property type="taxonomic scope" value="Bacteria"/>
</dbReference>
<organism evidence="9 10">
    <name type="scientific">Sebaldella termitidis (strain ATCC 33386 / NCTC 11300)</name>
    <dbReference type="NCBI Taxonomy" id="526218"/>
    <lineage>
        <taxon>Bacteria</taxon>
        <taxon>Fusobacteriati</taxon>
        <taxon>Fusobacteriota</taxon>
        <taxon>Fusobacteriia</taxon>
        <taxon>Fusobacteriales</taxon>
        <taxon>Leptotrichiaceae</taxon>
        <taxon>Sebaldella</taxon>
    </lineage>
</organism>
<keyword evidence="3 6" id="KW-0442">Lipid degradation</keyword>
<dbReference type="eggNOG" id="COG1752">
    <property type="taxonomic scope" value="Bacteria"/>
</dbReference>
<evidence type="ECO:0000256" key="3">
    <source>
        <dbReference type="ARBA" id="ARBA00022963"/>
    </source>
</evidence>
<feature type="domain" description="PNPLA" evidence="8">
    <location>
        <begin position="35"/>
        <end position="225"/>
    </location>
</feature>
<proteinExistence type="predicted"/>
<dbReference type="InterPro" id="IPR016035">
    <property type="entry name" value="Acyl_Trfase/lysoPLipase"/>
</dbReference>
<dbReference type="InterPro" id="IPR002641">
    <property type="entry name" value="PNPLA_dom"/>
</dbReference>
<keyword evidence="7" id="KW-0732">Signal</keyword>
<dbReference type="AlphaFoldDB" id="D1ARN3"/>
<feature type="chain" id="PRO_5003020423" evidence="7">
    <location>
        <begin position="29"/>
        <end position="720"/>
    </location>
</feature>
<name>D1ARN3_SEBTE</name>
<dbReference type="InterPro" id="IPR000184">
    <property type="entry name" value="Bac_surfAg_D15"/>
</dbReference>
<dbReference type="InterPro" id="IPR050301">
    <property type="entry name" value="NTE"/>
</dbReference>
<keyword evidence="10" id="KW-1185">Reference proteome</keyword>
<feature type="short sequence motif" description="GXSXG" evidence="6">
    <location>
        <begin position="66"/>
        <end position="70"/>
    </location>
</feature>
<dbReference type="EMBL" id="CP001739">
    <property type="protein sequence ID" value="ACZ10519.1"/>
    <property type="molecule type" value="Genomic_DNA"/>
</dbReference>
<dbReference type="KEGG" id="str:Sterm_3685"/>
<reference evidence="10" key="1">
    <citation type="submission" date="2009-09" db="EMBL/GenBank/DDBJ databases">
        <title>The complete chromosome of Sebaldella termitidis ATCC 33386.</title>
        <authorList>
            <consortium name="US DOE Joint Genome Institute (JGI-PGF)"/>
            <person name="Lucas S."/>
            <person name="Copeland A."/>
            <person name="Lapidus A."/>
            <person name="Glavina del Rio T."/>
            <person name="Dalin E."/>
            <person name="Tice H."/>
            <person name="Bruce D."/>
            <person name="Goodwin L."/>
            <person name="Pitluck S."/>
            <person name="Kyrpides N."/>
            <person name="Mavromatis K."/>
            <person name="Ivanova N."/>
            <person name="Mikhailova N."/>
            <person name="Sims D."/>
            <person name="Meincke L."/>
            <person name="Brettin T."/>
            <person name="Detter J.C."/>
            <person name="Han C."/>
            <person name="Larimer F."/>
            <person name="Land M."/>
            <person name="Hauser L."/>
            <person name="Markowitz V."/>
            <person name="Cheng J.F."/>
            <person name="Hugenholtz P."/>
            <person name="Woyke T."/>
            <person name="Wu D."/>
            <person name="Eisen J.A."/>
        </authorList>
    </citation>
    <scope>NUCLEOTIDE SEQUENCE [LARGE SCALE GENOMIC DNA]</scope>
    <source>
        <strain evidence="10">ATCC 33386 / NCTC 11300</strain>
    </source>
</reference>
<comment type="subcellular location">
    <subcellularLocation>
        <location evidence="1">Membrane</location>
    </subcellularLocation>
</comment>
<dbReference type="GO" id="GO:0016042">
    <property type="term" value="P:lipid catabolic process"/>
    <property type="evidence" value="ECO:0007669"/>
    <property type="project" value="UniProtKB-UniRule"/>
</dbReference>
<protein>
    <submittedName>
        <fullName evidence="9">Patatin</fullName>
    </submittedName>
</protein>
<feature type="signal peptide" evidence="7">
    <location>
        <begin position="1"/>
        <end position="28"/>
    </location>
</feature>
<feature type="active site" description="Nucleophile" evidence="6">
    <location>
        <position position="68"/>
    </location>
</feature>
<evidence type="ECO:0000256" key="1">
    <source>
        <dbReference type="ARBA" id="ARBA00004370"/>
    </source>
</evidence>
<dbReference type="Pfam" id="PF01734">
    <property type="entry name" value="Patatin"/>
    <property type="match status" value="1"/>
</dbReference>
<feature type="active site" description="Proton acceptor" evidence="6">
    <location>
        <position position="212"/>
    </location>
</feature>
<feature type="short sequence motif" description="DGA/G" evidence="6">
    <location>
        <begin position="212"/>
        <end position="214"/>
    </location>
</feature>
<evidence type="ECO:0000256" key="2">
    <source>
        <dbReference type="ARBA" id="ARBA00022801"/>
    </source>
</evidence>
<gene>
    <name evidence="9" type="ordered locus">Sterm_3685</name>
</gene>
<evidence type="ECO:0000313" key="10">
    <source>
        <dbReference type="Proteomes" id="UP000000845"/>
    </source>
</evidence>
<dbReference type="SUPFAM" id="SSF52151">
    <property type="entry name" value="FabD/lysophospholipase-like"/>
    <property type="match status" value="1"/>
</dbReference>
<evidence type="ECO:0000256" key="6">
    <source>
        <dbReference type="PROSITE-ProRule" id="PRU01161"/>
    </source>
</evidence>
<dbReference type="RefSeq" id="WP_012863101.1">
    <property type="nucleotide sequence ID" value="NC_013517.1"/>
</dbReference>
<dbReference type="GO" id="GO:0016787">
    <property type="term" value="F:hydrolase activity"/>
    <property type="evidence" value="ECO:0007669"/>
    <property type="project" value="UniProtKB-UniRule"/>
</dbReference>
<dbReference type="Pfam" id="PF01103">
    <property type="entry name" value="Omp85"/>
    <property type="match status" value="1"/>
</dbReference>
<accession>D1ARN3</accession>
<dbReference type="STRING" id="526218.Sterm_3685"/>
<evidence type="ECO:0000256" key="4">
    <source>
        <dbReference type="ARBA" id="ARBA00023098"/>
    </source>
</evidence>
<dbReference type="HOGENOM" id="CLU_014750_1_0_0"/>
<evidence type="ECO:0000313" key="9">
    <source>
        <dbReference type="EMBL" id="ACZ10519.1"/>
    </source>
</evidence>
<dbReference type="Gene3D" id="3.40.1090.10">
    <property type="entry name" value="Cytosolic phospholipase A2 catalytic domain"/>
    <property type="match status" value="2"/>
</dbReference>
<sequence>MQKKFRYKNIAKRLFLLLILFSCSFSDGDDKRIGLVLSGGSAKGLAHIGVLKVLEEEKVPVEYITGTSMGSIVGGLYAAGYTVEEIEKLAVEIDWFGMFTDNIPRDSKGAVRNYFEDKNTIALPFQGFSVSFPSGAIGGKNISSNLNDLFYGVEDVNDFRKFPQKFALVATDLETGEAVMIDKGSLPTAIRASMSLPTVISPVRYQNKLLIDGGLVRNLPVQEAKILGADYTIGVNVGEGFTKLDENKMNLVNITENALTMAGKREVDRQIRMLDLYIVPDVADIASPDFSKAEVIIALGEAAARKNIEEIKKLSDPVKFEEIQEKRKEFRKTWNDTYSIKNIKVVGNKKYNEKFFNKFIPNNLNALKKEDIDSIINKIYSNGDFLTVYYEIEDDNLTFVVQEKASNYLTLGGNLNTEDYATISIGVQGNRSFDATALRYSLVGILSQEYALNGQLVLSTGLDSKVFIMPTFHIKNDIIKNQNYNGKKFDFENKVSNINLGFGVELDKNLVFIASGGFEESSVNQNEDNSKNKKTDYPVYSAQLIYDTRNSFIYPTKGYYLNTIYAYGNSSEADFSSLSFIGRGIFPVTKNLSIIPTLEYLSASGDDIPETYQPKLGGYKTRDHSLEFRGVEENSLRGQSITTANLKLQYSINKYIYVDAGISYAAISDTAFSIDGDTTKQSYDIGIGIKTPLGPSYIGGSKTEGEKIRYYLNLGYDIGE</sequence>
<keyword evidence="2 6" id="KW-0378">Hydrolase</keyword>
<evidence type="ECO:0000256" key="5">
    <source>
        <dbReference type="ARBA" id="ARBA00023136"/>
    </source>
</evidence>
<dbReference type="PANTHER" id="PTHR14226">
    <property type="entry name" value="NEUROPATHY TARGET ESTERASE/SWISS CHEESE D.MELANOGASTER"/>
    <property type="match status" value="1"/>
</dbReference>
<keyword evidence="5" id="KW-0472">Membrane</keyword>
<dbReference type="CDD" id="cd07205">
    <property type="entry name" value="Pat_PNPLA6_PNPLA7_NTE1_like"/>
    <property type="match status" value="1"/>
</dbReference>
<keyword evidence="4 6" id="KW-0443">Lipid metabolism</keyword>
<dbReference type="Gene3D" id="2.40.160.50">
    <property type="entry name" value="membrane protein fhac: a member of the omp85/tpsb transporter family"/>
    <property type="match status" value="1"/>
</dbReference>
<evidence type="ECO:0000259" key="8">
    <source>
        <dbReference type="PROSITE" id="PS51635"/>
    </source>
</evidence>
<dbReference type="Proteomes" id="UP000000845">
    <property type="component" value="Chromosome"/>
</dbReference>
<dbReference type="PROSITE" id="PS51635">
    <property type="entry name" value="PNPLA"/>
    <property type="match status" value="1"/>
</dbReference>